<evidence type="ECO:0000313" key="2">
    <source>
        <dbReference type="EMBL" id="KAJ4438447.1"/>
    </source>
</evidence>
<evidence type="ECO:0000313" key="3">
    <source>
        <dbReference type="Proteomes" id="UP001148838"/>
    </source>
</evidence>
<proteinExistence type="predicted"/>
<feature type="compositionally biased region" description="Basic and acidic residues" evidence="1">
    <location>
        <begin position="1"/>
        <end position="48"/>
    </location>
</feature>
<comment type="caution">
    <text evidence="2">The sequence shown here is derived from an EMBL/GenBank/DDBJ whole genome shotgun (WGS) entry which is preliminary data.</text>
</comment>
<accession>A0ABQ8SW67</accession>
<keyword evidence="3" id="KW-1185">Reference proteome</keyword>
<protein>
    <recommendedName>
        <fullName evidence="4">Reverse transcriptase domain-containing protein</fullName>
    </recommendedName>
</protein>
<sequence length="268" mass="31590">MKQGEYKYHEKTKGIREIQEQGAEEERREDDENKRNTKGTGEYKENKRNTRRTRGTQREHGLYMENKRSERRTKGCPGGTARHYTHLDNGQTTSPCEEVRINSPRLHDQEWNLGHIDQKSITLPRDQEGGHGRGRTKPVNIGKENVTMCYNKNLHLLNLDFTHRTRVIAFAYDLMVLTQGKTTTDAENYANLDLKKIKKWARENKMHFNEKKSKTLLISRKRSGDDKTLNIYLNNKRLEQVSELKYLGIYLDTRFNFDKHVDYITEKC</sequence>
<feature type="region of interest" description="Disordered" evidence="1">
    <location>
        <begin position="1"/>
        <end position="95"/>
    </location>
</feature>
<reference evidence="2 3" key="1">
    <citation type="journal article" date="2022" name="Allergy">
        <title>Genome assembly and annotation of Periplaneta americana reveal a comprehensive cockroach allergen profile.</title>
        <authorList>
            <person name="Wang L."/>
            <person name="Xiong Q."/>
            <person name="Saelim N."/>
            <person name="Wang L."/>
            <person name="Nong W."/>
            <person name="Wan A.T."/>
            <person name="Shi M."/>
            <person name="Liu X."/>
            <person name="Cao Q."/>
            <person name="Hui J.H.L."/>
            <person name="Sookrung N."/>
            <person name="Leung T.F."/>
            <person name="Tungtrongchitr A."/>
            <person name="Tsui S.K.W."/>
        </authorList>
    </citation>
    <scope>NUCLEOTIDE SEQUENCE [LARGE SCALE GENOMIC DNA]</scope>
    <source>
        <strain evidence="2">PWHHKU_190912</strain>
    </source>
</reference>
<dbReference type="Proteomes" id="UP001148838">
    <property type="component" value="Unassembled WGS sequence"/>
</dbReference>
<evidence type="ECO:0008006" key="4">
    <source>
        <dbReference type="Google" id="ProtNLM"/>
    </source>
</evidence>
<name>A0ABQ8SW67_PERAM</name>
<dbReference type="EMBL" id="JAJSOF020000019">
    <property type="protein sequence ID" value="KAJ4438447.1"/>
    <property type="molecule type" value="Genomic_DNA"/>
</dbReference>
<organism evidence="2 3">
    <name type="scientific">Periplaneta americana</name>
    <name type="common">American cockroach</name>
    <name type="synonym">Blatta americana</name>
    <dbReference type="NCBI Taxonomy" id="6978"/>
    <lineage>
        <taxon>Eukaryota</taxon>
        <taxon>Metazoa</taxon>
        <taxon>Ecdysozoa</taxon>
        <taxon>Arthropoda</taxon>
        <taxon>Hexapoda</taxon>
        <taxon>Insecta</taxon>
        <taxon>Pterygota</taxon>
        <taxon>Neoptera</taxon>
        <taxon>Polyneoptera</taxon>
        <taxon>Dictyoptera</taxon>
        <taxon>Blattodea</taxon>
        <taxon>Blattoidea</taxon>
        <taxon>Blattidae</taxon>
        <taxon>Blattinae</taxon>
        <taxon>Periplaneta</taxon>
    </lineage>
</organism>
<evidence type="ECO:0000256" key="1">
    <source>
        <dbReference type="SAM" id="MobiDB-lite"/>
    </source>
</evidence>
<feature type="compositionally biased region" description="Basic and acidic residues" evidence="1">
    <location>
        <begin position="56"/>
        <end position="68"/>
    </location>
</feature>
<gene>
    <name evidence="2" type="ORF">ANN_14392</name>
</gene>